<feature type="compositionally biased region" description="Low complexity" evidence="12">
    <location>
        <begin position="780"/>
        <end position="790"/>
    </location>
</feature>
<dbReference type="Proteomes" id="UP000694429">
    <property type="component" value="Chromosome 5"/>
</dbReference>
<dbReference type="Pfam" id="PF00102">
    <property type="entry name" value="Y_phosphatase"/>
    <property type="match status" value="1"/>
</dbReference>
<keyword evidence="3" id="KW-0963">Cytoplasm</keyword>
<dbReference type="PANTHER" id="PTHR46559">
    <property type="entry name" value="TYROSINE-PROTEIN PHOSPHATASE NON-RECEPTOR TYPE 11"/>
    <property type="match status" value="1"/>
</dbReference>
<feature type="compositionally biased region" description="Pro residues" evidence="12">
    <location>
        <begin position="561"/>
        <end position="598"/>
    </location>
</feature>
<dbReference type="InterPro" id="IPR003595">
    <property type="entry name" value="Tyr_Pase_cat"/>
</dbReference>
<dbReference type="FunFam" id="3.30.505.10:FF:000018">
    <property type="entry name" value="Tyrosine-protein phosphatase non-receptor type"/>
    <property type="match status" value="1"/>
</dbReference>
<feature type="coiled-coil region" evidence="11">
    <location>
        <begin position="216"/>
        <end position="243"/>
    </location>
</feature>
<evidence type="ECO:0000313" key="16">
    <source>
        <dbReference type="Ensembl" id="ENSCAFP00030010977.1"/>
    </source>
</evidence>
<feature type="domain" description="Tyrosine specific protein phosphatases" evidence="15">
    <location>
        <begin position="435"/>
        <end position="474"/>
    </location>
</feature>
<dbReference type="CDD" id="cd10340">
    <property type="entry name" value="SH2_N-SH2_SHP_like"/>
    <property type="match status" value="1"/>
</dbReference>
<evidence type="ECO:0000313" key="17">
    <source>
        <dbReference type="Proteomes" id="UP000694429"/>
    </source>
</evidence>
<dbReference type="PANTHER" id="PTHR46559:SF7">
    <property type="entry name" value="PROTEIN-TYROSINE-PHOSPHATASE"/>
    <property type="match status" value="1"/>
</dbReference>
<keyword evidence="6" id="KW-0378">Hydrolase</keyword>
<dbReference type="SMART" id="SM00404">
    <property type="entry name" value="PTPc_motif"/>
    <property type="match status" value="1"/>
</dbReference>
<evidence type="ECO:0000256" key="9">
    <source>
        <dbReference type="ARBA" id="ARBA00051722"/>
    </source>
</evidence>
<dbReference type="GO" id="GO:0004725">
    <property type="term" value="F:protein tyrosine phosphatase activity"/>
    <property type="evidence" value="ECO:0007669"/>
    <property type="project" value="UniProtKB-EC"/>
</dbReference>
<feature type="domain" description="SH2" evidence="13">
    <location>
        <begin position="6"/>
        <end position="103"/>
    </location>
</feature>
<dbReference type="SMART" id="SM00252">
    <property type="entry name" value="SH2"/>
    <property type="match status" value="2"/>
</dbReference>
<feature type="region of interest" description="Disordered" evidence="12">
    <location>
        <begin position="832"/>
        <end position="874"/>
    </location>
</feature>
<evidence type="ECO:0000256" key="6">
    <source>
        <dbReference type="ARBA" id="ARBA00022801"/>
    </source>
</evidence>
<keyword evidence="5" id="KW-0677">Repeat</keyword>
<feature type="region of interest" description="Disordered" evidence="12">
    <location>
        <begin position="550"/>
        <end position="601"/>
    </location>
</feature>
<keyword evidence="7" id="KW-0904">Protein phosphatase</keyword>
<dbReference type="Ensembl" id="ENSCAFT00030012539.1">
    <property type="protein sequence ID" value="ENSCAFP00030010977.1"/>
    <property type="gene ID" value="ENSCAFG00030006811.1"/>
</dbReference>
<feature type="compositionally biased region" description="Pro residues" evidence="12">
    <location>
        <begin position="639"/>
        <end position="689"/>
    </location>
</feature>
<sequence length="874" mass="94046">MTSRRWFHPNISGVEAEKLLLSRGQHGSFLARPSKSCPGGFTLSVRRHDEVTHVKIQNTGDYYDLYGGEKFATLAELVQHYTGQHGGLLRERSGAPVELRHPLGCQDPISERWYHGHLSGKEAEQLLMEKGRPGTFLVRESQSKPGDFVLSVFTQQPDKEDRRPRVTHIMIHFQPDGKYDIGGGERFDTLRDLVERYRKNPMVEKSGIVVHLKQPLKATRINAASIESRVQELNRAADASEKAKQGFWEEFEMLQQQECRLLYPRKEGQRLENKPKNRYKNILPFDTTRVTLHDVDDNVPGADYINANYIRSDPEAKPGHGLGKVYIATQGCLQTTVAAFWAMVYQENTRVIVMATREVERGRNKCFRYCPELHGSQEYGCVRICNLAEYQAQGYCVRELQVWRPDQEEPRRTVKHYHYFSWPDHGVPAEPSGVLGFLEEVNRTQSSMPGAGPIVVHCSAGIGRTGTIIVIDILVDTIRRQGEPAAPTPALAPPVQPQPPAGPRPSCPAPAPCWPLSLLSSPVLPVQPRPPAGPRSSFLALSLLSSPSPPLAPPLLSSPAPRRPPPLLSSPVPPVQPRPPLAPAPPVQPWPPAGPHPSCPALSLLSSPGPCWPPPLLSSPRPRWPRPSCPVPAAAGPRPSCPAPAPRRPPPLLSSPVPPVQPRPPQAPAPPVQPCPSCPAPAPAGPCPSCPALAPRWPPSLLSSPVPPVQPRPPAGPRPSCPAPAPRRPPPLLSSPVPPVQPRPPAGPRPSCPAPPRPPGPERAVSRSGLRHRRSQDHPAGAAAALGNGADRSAVQVRVPGLAAVHPGRAAAPARAGGVGAGPGGGGACTAITMVTGGPTSPRQPPGERDYLNVGVRSQDSGHSAGPALPRAAA</sequence>
<keyword evidence="4" id="KW-0597">Phosphoprotein</keyword>
<evidence type="ECO:0000256" key="11">
    <source>
        <dbReference type="SAM" id="Coils"/>
    </source>
</evidence>
<evidence type="ECO:0000256" key="2">
    <source>
        <dbReference type="ARBA" id="ARBA00013064"/>
    </source>
</evidence>
<reference evidence="16" key="1">
    <citation type="submission" date="2019-03" db="EMBL/GenBank/DDBJ databases">
        <authorList>
            <person name="Warren W.C."/>
            <person name="Johnson G.S."/>
        </authorList>
    </citation>
    <scope>NUCLEOTIDE SEQUENCE [LARGE SCALE GENOMIC DNA]</scope>
    <source>
        <strain evidence="16">Basenji</strain>
    </source>
</reference>
<dbReference type="GO" id="GO:0005737">
    <property type="term" value="C:cytoplasm"/>
    <property type="evidence" value="ECO:0007669"/>
    <property type="project" value="UniProtKB-SubCell"/>
</dbReference>
<evidence type="ECO:0000256" key="10">
    <source>
        <dbReference type="PROSITE-ProRule" id="PRU00191"/>
    </source>
</evidence>
<feature type="compositionally biased region" description="Pro residues" evidence="12">
    <location>
        <begin position="705"/>
        <end position="761"/>
    </location>
</feature>
<feature type="region of interest" description="Disordered" evidence="12">
    <location>
        <begin position="484"/>
        <end position="507"/>
    </location>
</feature>
<dbReference type="EC" id="3.1.3.48" evidence="2"/>
<feature type="region of interest" description="Disordered" evidence="12">
    <location>
        <begin position="615"/>
        <end position="792"/>
    </location>
</feature>
<dbReference type="SUPFAM" id="SSF52799">
    <property type="entry name" value="(Phosphotyrosine protein) phosphatases II"/>
    <property type="match status" value="1"/>
</dbReference>
<dbReference type="PRINTS" id="PR00700">
    <property type="entry name" value="PRTYPHPHTASE"/>
</dbReference>
<evidence type="ECO:0000256" key="8">
    <source>
        <dbReference type="ARBA" id="ARBA00022999"/>
    </source>
</evidence>
<proteinExistence type="predicted"/>
<reference evidence="16" key="2">
    <citation type="submission" date="2025-08" db="UniProtKB">
        <authorList>
            <consortium name="Ensembl"/>
        </authorList>
    </citation>
    <scope>IDENTIFICATION</scope>
</reference>
<dbReference type="InterPro" id="IPR000980">
    <property type="entry name" value="SH2"/>
</dbReference>
<dbReference type="AlphaFoldDB" id="A0A8C0MFJ9"/>
<dbReference type="InterPro" id="IPR000387">
    <property type="entry name" value="Tyr_Pase_dom"/>
</dbReference>
<comment type="catalytic activity">
    <reaction evidence="9">
        <text>O-phospho-L-tyrosyl-[protein] + H2O = L-tyrosyl-[protein] + phosphate</text>
        <dbReference type="Rhea" id="RHEA:10684"/>
        <dbReference type="Rhea" id="RHEA-COMP:10136"/>
        <dbReference type="Rhea" id="RHEA-COMP:20101"/>
        <dbReference type="ChEBI" id="CHEBI:15377"/>
        <dbReference type="ChEBI" id="CHEBI:43474"/>
        <dbReference type="ChEBI" id="CHEBI:46858"/>
        <dbReference type="ChEBI" id="CHEBI:61978"/>
        <dbReference type="EC" id="3.1.3.48"/>
    </reaction>
</comment>
<dbReference type="PRINTS" id="PR00401">
    <property type="entry name" value="SH2DOMAIN"/>
</dbReference>
<feature type="compositionally biased region" description="Low complexity" evidence="12">
    <location>
        <begin position="690"/>
        <end position="704"/>
    </location>
</feature>
<evidence type="ECO:0000256" key="12">
    <source>
        <dbReference type="SAM" id="MobiDB-lite"/>
    </source>
</evidence>
<dbReference type="InterPro" id="IPR029021">
    <property type="entry name" value="Prot-tyrosine_phosphatase-like"/>
</dbReference>
<evidence type="ECO:0000259" key="14">
    <source>
        <dbReference type="PROSITE" id="PS50055"/>
    </source>
</evidence>
<keyword evidence="11" id="KW-0175">Coiled coil</keyword>
<dbReference type="InterPro" id="IPR016130">
    <property type="entry name" value="Tyr_Pase_AS"/>
</dbReference>
<dbReference type="InterPro" id="IPR036860">
    <property type="entry name" value="SH2_dom_sf"/>
</dbReference>
<comment type="subcellular location">
    <subcellularLocation>
        <location evidence="1">Cytoplasm</location>
    </subcellularLocation>
</comment>
<dbReference type="InterPro" id="IPR000242">
    <property type="entry name" value="PTP_cat"/>
</dbReference>
<evidence type="ECO:0000256" key="7">
    <source>
        <dbReference type="ARBA" id="ARBA00022912"/>
    </source>
</evidence>
<evidence type="ECO:0000256" key="5">
    <source>
        <dbReference type="ARBA" id="ARBA00022737"/>
    </source>
</evidence>
<feature type="domain" description="SH2" evidence="13">
    <location>
        <begin position="113"/>
        <end position="216"/>
    </location>
</feature>
<accession>A0A8C0MFJ9</accession>
<name>A0A8C0MFJ9_CANLF</name>
<evidence type="ECO:0000256" key="1">
    <source>
        <dbReference type="ARBA" id="ARBA00004496"/>
    </source>
</evidence>
<dbReference type="Gene3D" id="3.90.190.10">
    <property type="entry name" value="Protein tyrosine phosphatase superfamily"/>
    <property type="match status" value="1"/>
</dbReference>
<protein>
    <recommendedName>
        <fullName evidence="2">protein-tyrosine-phosphatase</fullName>
        <ecNumber evidence="2">3.1.3.48</ecNumber>
    </recommendedName>
</protein>
<dbReference type="CDD" id="cd09931">
    <property type="entry name" value="SH2_C-SH2_SHP_like"/>
    <property type="match status" value="1"/>
</dbReference>
<dbReference type="PROSITE" id="PS00383">
    <property type="entry name" value="TYR_PHOSPHATASE_1"/>
    <property type="match status" value="1"/>
</dbReference>
<dbReference type="PROSITE" id="PS50001">
    <property type="entry name" value="SH2"/>
    <property type="match status" value="2"/>
</dbReference>
<dbReference type="PROSITE" id="PS50056">
    <property type="entry name" value="TYR_PHOSPHATASE_2"/>
    <property type="match status" value="1"/>
</dbReference>
<dbReference type="PROSITE" id="PS50055">
    <property type="entry name" value="TYR_PHOSPHATASE_PTP"/>
    <property type="match status" value="1"/>
</dbReference>
<dbReference type="SMART" id="SM00194">
    <property type="entry name" value="PTPc"/>
    <property type="match status" value="1"/>
</dbReference>
<evidence type="ECO:0000256" key="4">
    <source>
        <dbReference type="ARBA" id="ARBA00022553"/>
    </source>
</evidence>
<feature type="compositionally biased region" description="Pro residues" evidence="12">
    <location>
        <begin position="486"/>
        <end position="507"/>
    </location>
</feature>
<evidence type="ECO:0000259" key="15">
    <source>
        <dbReference type="PROSITE" id="PS50056"/>
    </source>
</evidence>
<dbReference type="FunFam" id="3.30.505.10:FF:000012">
    <property type="entry name" value="Tyrosine-protein phosphatase non-receptor type"/>
    <property type="match status" value="1"/>
</dbReference>
<dbReference type="SUPFAM" id="SSF55550">
    <property type="entry name" value="SH2 domain"/>
    <property type="match status" value="2"/>
</dbReference>
<evidence type="ECO:0000256" key="3">
    <source>
        <dbReference type="ARBA" id="ARBA00022490"/>
    </source>
</evidence>
<dbReference type="Pfam" id="PF00017">
    <property type="entry name" value="SH2"/>
    <property type="match status" value="2"/>
</dbReference>
<dbReference type="Gene3D" id="3.30.505.10">
    <property type="entry name" value="SH2 domain"/>
    <property type="match status" value="2"/>
</dbReference>
<evidence type="ECO:0000259" key="13">
    <source>
        <dbReference type="PROSITE" id="PS50001"/>
    </source>
</evidence>
<feature type="domain" description="Tyrosine-protein phosphatase" evidence="14">
    <location>
        <begin position="247"/>
        <end position="482"/>
    </location>
</feature>
<organism evidence="16 17">
    <name type="scientific">Canis lupus familiaris</name>
    <name type="common">Dog</name>
    <name type="synonym">Canis familiaris</name>
    <dbReference type="NCBI Taxonomy" id="9615"/>
    <lineage>
        <taxon>Eukaryota</taxon>
        <taxon>Metazoa</taxon>
        <taxon>Chordata</taxon>
        <taxon>Craniata</taxon>
        <taxon>Vertebrata</taxon>
        <taxon>Euteleostomi</taxon>
        <taxon>Mammalia</taxon>
        <taxon>Eutheria</taxon>
        <taxon>Laurasiatheria</taxon>
        <taxon>Carnivora</taxon>
        <taxon>Caniformia</taxon>
        <taxon>Canidae</taxon>
        <taxon>Canis</taxon>
    </lineage>
</organism>
<keyword evidence="8 10" id="KW-0727">SH2 domain</keyword>